<keyword evidence="1" id="KW-0472">Membrane</keyword>
<sequence>MDRHLQKKHFAIIAAVSGIVIVCLFLIFVVLPVGPGLPPPDIRKDWFIPGSDIKSIENSSIYLLGVEESTDFPFISDQNGLCSHTEYRDTATRARLMTESCYFEDFDNFLQAQCELCNYLSSHGSIIPVLLHMKTPDGYEYTLSATAYSTDTFQGYFIVAERPFISSSEDYFILYYGYLDDASLRYSEERVHSLINDASLYATREGSVGKLDCERCD</sequence>
<keyword evidence="1" id="KW-1133">Transmembrane helix</keyword>
<keyword evidence="1" id="KW-0812">Transmembrane</keyword>
<evidence type="ECO:0000313" key="3">
    <source>
        <dbReference type="Proteomes" id="UP001163096"/>
    </source>
</evidence>
<gene>
    <name evidence="2" type="ORF">OU421_11720</name>
</gene>
<reference evidence="2" key="1">
    <citation type="submission" date="2022-11" db="EMBL/GenBank/DDBJ databases">
        <title>Complete genome sequence of Methanogenium organophilum DSM 3596.</title>
        <authorList>
            <person name="Chen S.-C."/>
            <person name="Lai S.-J."/>
            <person name="You Y.-T."/>
        </authorList>
    </citation>
    <scope>NUCLEOTIDE SEQUENCE</scope>
    <source>
        <strain evidence="2">DSM 3596</strain>
    </source>
</reference>
<dbReference type="EMBL" id="CP113361">
    <property type="protein sequence ID" value="WAI01072.1"/>
    <property type="molecule type" value="Genomic_DNA"/>
</dbReference>
<feature type="transmembrane region" description="Helical" evidence="1">
    <location>
        <begin position="12"/>
        <end position="34"/>
    </location>
</feature>
<keyword evidence="3" id="KW-1185">Reference proteome</keyword>
<evidence type="ECO:0000256" key="1">
    <source>
        <dbReference type="SAM" id="Phobius"/>
    </source>
</evidence>
<name>A0A9X9S407_METOG</name>
<organism evidence="2 3">
    <name type="scientific">Methanogenium organophilum</name>
    <dbReference type="NCBI Taxonomy" id="2199"/>
    <lineage>
        <taxon>Archaea</taxon>
        <taxon>Methanobacteriati</taxon>
        <taxon>Methanobacteriota</taxon>
        <taxon>Stenosarchaea group</taxon>
        <taxon>Methanomicrobia</taxon>
        <taxon>Methanomicrobiales</taxon>
        <taxon>Methanomicrobiaceae</taxon>
        <taxon>Methanogenium</taxon>
    </lineage>
</organism>
<dbReference type="RefSeq" id="WP_268186286.1">
    <property type="nucleotide sequence ID" value="NZ_CP113361.1"/>
</dbReference>
<proteinExistence type="predicted"/>
<dbReference type="KEGG" id="mou:OU421_11720"/>
<protein>
    <submittedName>
        <fullName evidence="2">Uncharacterized protein</fullName>
    </submittedName>
</protein>
<dbReference type="AlphaFoldDB" id="A0A9X9S407"/>
<dbReference type="GeneID" id="76835780"/>
<evidence type="ECO:0000313" key="2">
    <source>
        <dbReference type="EMBL" id="WAI01072.1"/>
    </source>
</evidence>
<accession>A0A9X9S407</accession>
<dbReference type="Proteomes" id="UP001163096">
    <property type="component" value="Chromosome"/>
</dbReference>